<accession>A0ABT8FIF9</accession>
<dbReference type="InterPro" id="IPR046075">
    <property type="entry name" value="DUF6093"/>
</dbReference>
<evidence type="ECO:0000313" key="1">
    <source>
        <dbReference type="EMBL" id="MDN4173922.1"/>
    </source>
</evidence>
<gene>
    <name evidence="1" type="ORF">QWY28_13255</name>
</gene>
<comment type="caution">
    <text evidence="1">The sequence shown here is derived from an EMBL/GenBank/DDBJ whole genome shotgun (WGS) entry which is preliminary data.</text>
</comment>
<organism evidence="1 2">
    <name type="scientific">Nocardioides oceani</name>
    <dbReference type="NCBI Taxonomy" id="3058369"/>
    <lineage>
        <taxon>Bacteria</taxon>
        <taxon>Bacillati</taxon>
        <taxon>Actinomycetota</taxon>
        <taxon>Actinomycetes</taxon>
        <taxon>Propionibacteriales</taxon>
        <taxon>Nocardioidaceae</taxon>
        <taxon>Nocardioides</taxon>
    </lineage>
</organism>
<name>A0ABT8FIF9_9ACTN</name>
<dbReference type="EMBL" id="JAUHJQ010000005">
    <property type="protein sequence ID" value="MDN4173922.1"/>
    <property type="molecule type" value="Genomic_DNA"/>
</dbReference>
<sequence>MPRRLHTGRPGTRALPAGWAAAQQPVVETTMLDATVALREPGTTQDWSEADQENVATAKPAYWTGGARIQALAAGRTVVTADDPEATADYLISVSAAVAPIETHLLTVTASSDPALTGRTFTVDQVVRGSHRFERDLFCTLAT</sequence>
<dbReference type="Pfam" id="PF19586">
    <property type="entry name" value="DUF6093"/>
    <property type="match status" value="1"/>
</dbReference>
<dbReference type="RefSeq" id="WP_300953024.1">
    <property type="nucleotide sequence ID" value="NZ_JAUHJQ010000005.1"/>
</dbReference>
<protein>
    <submittedName>
        <fullName evidence="1">DUF6093 family protein</fullName>
    </submittedName>
</protein>
<reference evidence="1" key="1">
    <citation type="submission" date="2023-06" db="EMBL/GenBank/DDBJ databases">
        <title>Draft genome sequence of Nocardioides sp. SOB77.</title>
        <authorList>
            <person name="Zhang G."/>
        </authorList>
    </citation>
    <scope>NUCLEOTIDE SEQUENCE</scope>
    <source>
        <strain evidence="1">SOB77</strain>
    </source>
</reference>
<evidence type="ECO:0000313" key="2">
    <source>
        <dbReference type="Proteomes" id="UP001168620"/>
    </source>
</evidence>
<proteinExistence type="predicted"/>
<keyword evidence="2" id="KW-1185">Reference proteome</keyword>
<dbReference type="Proteomes" id="UP001168620">
    <property type="component" value="Unassembled WGS sequence"/>
</dbReference>